<dbReference type="AlphaFoldDB" id="A0A3G8QTI7"/>
<sequence length="345" mass="39224">MKTILLMRVLLGPEGVAGQLVAYADGLTKHGISVSTLSKTEHEFEYEYDIVIWPNGECSNLWKSRMDRLMTTLKILPKFDVFHYFSSKSIFANYLDLRLAGKLNKLRVMSFTGSSSRIIADCADKNPYLDSKRYPSSITDARRKSRLKQLSDVIDVALIQYYELEDYIAPYFDTVERVPRAVDTQSIQPCYPESKGPIRIAHAPTNRYLKGTNELIEIVSSFRTGEVILDIIEGVSHTEALDRLSKADIIVDALRQGWYGVVALEGWALGKPVMAYVRGDLMSRYPDNIPIVNTNLDSLKEDLLTLIGDPDLRNEIGRQSRDYVEQHHDQAQVAKQLINIYRDQL</sequence>
<dbReference type="OrthoDB" id="132546at2157"/>
<accession>A0A3G8QTI7</accession>
<dbReference type="PANTHER" id="PTHR45947:SF3">
    <property type="entry name" value="SULFOQUINOVOSYL TRANSFERASE SQD2"/>
    <property type="match status" value="1"/>
</dbReference>
<dbReference type="InterPro" id="IPR050194">
    <property type="entry name" value="Glycosyltransferase_grp1"/>
</dbReference>
<dbReference type="GeneID" id="38470598"/>
<dbReference type="GO" id="GO:0016757">
    <property type="term" value="F:glycosyltransferase activity"/>
    <property type="evidence" value="ECO:0007669"/>
    <property type="project" value="TreeGrafter"/>
</dbReference>
<organism evidence="1 2">
    <name type="scientific">Haloplanus aerogenes</name>
    <dbReference type="NCBI Taxonomy" id="660522"/>
    <lineage>
        <taxon>Archaea</taxon>
        <taxon>Methanobacteriati</taxon>
        <taxon>Methanobacteriota</taxon>
        <taxon>Stenosarchaea group</taxon>
        <taxon>Halobacteria</taxon>
        <taxon>Halobacteriales</taxon>
        <taxon>Haloferacaceae</taxon>
        <taxon>Haloplanus</taxon>
    </lineage>
</organism>
<gene>
    <name evidence="1" type="ORF">DU502_04890</name>
</gene>
<evidence type="ECO:0000313" key="2">
    <source>
        <dbReference type="Proteomes" id="UP000282007"/>
    </source>
</evidence>
<dbReference type="Proteomes" id="UP000282007">
    <property type="component" value="Chromosome"/>
</dbReference>
<name>A0A3G8QTI7_9EURY</name>
<keyword evidence="1" id="KW-0808">Transferase</keyword>
<dbReference type="Gene3D" id="3.40.50.2000">
    <property type="entry name" value="Glycogen Phosphorylase B"/>
    <property type="match status" value="1"/>
</dbReference>
<reference evidence="1 2" key="1">
    <citation type="submission" date="2018-07" db="EMBL/GenBank/DDBJ databases">
        <title>Genome sequences of Haloplanus aerogenes JCM 16430T.</title>
        <authorList>
            <person name="Kim Y.B."/>
            <person name="Roh S.W."/>
        </authorList>
    </citation>
    <scope>NUCLEOTIDE SEQUENCE [LARGE SCALE GENOMIC DNA]</scope>
    <source>
        <strain evidence="1 2">JCM 16430</strain>
    </source>
</reference>
<dbReference type="KEGG" id="haer:DU502_04890"/>
<protein>
    <submittedName>
        <fullName evidence="1">Glycosyltransferase family 1 protein</fullName>
    </submittedName>
</protein>
<dbReference type="SUPFAM" id="SSF53756">
    <property type="entry name" value="UDP-Glycosyltransferase/glycogen phosphorylase"/>
    <property type="match status" value="1"/>
</dbReference>
<proteinExistence type="predicted"/>
<keyword evidence="2" id="KW-1185">Reference proteome</keyword>
<dbReference type="RefSeq" id="WP_124897021.1">
    <property type="nucleotide sequence ID" value="NZ_CP034145.1"/>
</dbReference>
<dbReference type="PANTHER" id="PTHR45947">
    <property type="entry name" value="SULFOQUINOVOSYL TRANSFERASE SQD2"/>
    <property type="match status" value="1"/>
</dbReference>
<evidence type="ECO:0000313" key="1">
    <source>
        <dbReference type="EMBL" id="AZH24757.1"/>
    </source>
</evidence>
<dbReference type="EMBL" id="CP034145">
    <property type="protein sequence ID" value="AZH24757.1"/>
    <property type="molecule type" value="Genomic_DNA"/>
</dbReference>